<dbReference type="EMBL" id="CNFU01001459">
    <property type="protein sequence ID" value="CKT44903.1"/>
    <property type="molecule type" value="Genomic_DNA"/>
</dbReference>
<dbReference type="Proteomes" id="UP000049023">
    <property type="component" value="Unassembled WGS sequence"/>
</dbReference>
<evidence type="ECO:0000313" key="6">
    <source>
        <dbReference type="Proteomes" id="UP000049023"/>
    </source>
</evidence>
<dbReference type="EMBL" id="CQQC01002241">
    <property type="protein sequence ID" value="CNW63725.1"/>
    <property type="molecule type" value="Genomic_DNA"/>
</dbReference>
<evidence type="ECO:0000313" key="1">
    <source>
        <dbReference type="EMBL" id="CKT44903.1"/>
    </source>
</evidence>
<name>A0A655AJG4_MYCTX</name>
<dbReference type="Proteomes" id="UP000039217">
    <property type="component" value="Unassembled WGS sequence"/>
</dbReference>
<dbReference type="AlphaFoldDB" id="A0A655AJG4"/>
<accession>A0A655AJG4</accession>
<dbReference type="Proteomes" id="UP000048600">
    <property type="component" value="Unassembled WGS sequence"/>
</dbReference>
<dbReference type="EMBL" id="CHKL01000030">
    <property type="protein sequence ID" value="COV71639.1"/>
    <property type="molecule type" value="Genomic_DNA"/>
</dbReference>
<evidence type="ECO:0000313" key="2">
    <source>
        <dbReference type="EMBL" id="CNW63725.1"/>
    </source>
</evidence>
<protein>
    <submittedName>
        <fullName evidence="1">Uncharacterized protein</fullName>
    </submittedName>
</protein>
<evidence type="ECO:0000313" key="4">
    <source>
        <dbReference type="Proteomes" id="UP000039217"/>
    </source>
</evidence>
<organism evidence="1 6">
    <name type="scientific">Mycobacterium tuberculosis</name>
    <dbReference type="NCBI Taxonomy" id="1773"/>
    <lineage>
        <taxon>Bacteria</taxon>
        <taxon>Bacillati</taxon>
        <taxon>Actinomycetota</taxon>
        <taxon>Actinomycetes</taxon>
        <taxon>Mycobacteriales</taxon>
        <taxon>Mycobacteriaceae</taxon>
        <taxon>Mycobacterium</taxon>
        <taxon>Mycobacterium tuberculosis complex</taxon>
    </lineage>
</organism>
<evidence type="ECO:0000313" key="3">
    <source>
        <dbReference type="EMBL" id="COV71639.1"/>
    </source>
</evidence>
<gene>
    <name evidence="2" type="ORF">ERS007661_04159</name>
    <name evidence="3" type="ORF">ERS007741_00508</name>
    <name evidence="1" type="ORF">ERS027661_04372</name>
</gene>
<evidence type="ECO:0000313" key="5">
    <source>
        <dbReference type="Proteomes" id="UP000048600"/>
    </source>
</evidence>
<sequence>MRDRQRHRRNGGTTCWRRIVGQQAGGLAAAEPEHRLVRITGDQGQLGARRQHPDQACRLRIKLLGVVDQKGPDPGAFGGQ</sequence>
<proteinExistence type="predicted"/>
<reference evidence="4 5" key="1">
    <citation type="submission" date="2015-03" db="EMBL/GenBank/DDBJ databases">
        <authorList>
            <consortium name="Pathogen Informatics"/>
        </authorList>
    </citation>
    <scope>NUCLEOTIDE SEQUENCE [LARGE SCALE GENOMIC DNA]</scope>
    <source>
        <strain evidence="1 6">Bir 187</strain>
        <strain evidence="2 4">D00501624</strain>
        <strain evidence="3 5">P00601463</strain>
    </source>
</reference>